<dbReference type="Proteomes" id="UP001501710">
    <property type="component" value="Unassembled WGS sequence"/>
</dbReference>
<feature type="signal peptide" evidence="1">
    <location>
        <begin position="1"/>
        <end position="32"/>
    </location>
</feature>
<evidence type="ECO:0000313" key="3">
    <source>
        <dbReference type="Proteomes" id="UP001501710"/>
    </source>
</evidence>
<dbReference type="RefSeq" id="WP_344895252.1">
    <property type="nucleotide sequence ID" value="NZ_BAABAS010000005.1"/>
</dbReference>
<feature type="chain" id="PRO_5046220592" description="Secreted protein" evidence="1">
    <location>
        <begin position="33"/>
        <end position="107"/>
    </location>
</feature>
<organism evidence="2 3">
    <name type="scientific">Actinomadura meridiana</name>
    <dbReference type="NCBI Taxonomy" id="559626"/>
    <lineage>
        <taxon>Bacteria</taxon>
        <taxon>Bacillati</taxon>
        <taxon>Actinomycetota</taxon>
        <taxon>Actinomycetes</taxon>
        <taxon>Streptosporangiales</taxon>
        <taxon>Thermomonosporaceae</taxon>
        <taxon>Actinomadura</taxon>
    </lineage>
</organism>
<evidence type="ECO:0008006" key="4">
    <source>
        <dbReference type="Google" id="ProtNLM"/>
    </source>
</evidence>
<accession>A0ABP8BZG8</accession>
<name>A0ABP8BZG8_9ACTN</name>
<evidence type="ECO:0000313" key="2">
    <source>
        <dbReference type="EMBL" id="GAA4230912.1"/>
    </source>
</evidence>
<gene>
    <name evidence="2" type="ORF">GCM10022254_26850</name>
</gene>
<sequence>MALPNAVTAFLARRLVISLTCLLARRRAAAFAGVGVHFMFAPPPARRPVASLTEGTLAPTSGTFAQIGVYFLGLRAVFAHAGGLVGVRTARAAVPWVTSAGWENRAP</sequence>
<keyword evidence="1" id="KW-0732">Signal</keyword>
<dbReference type="EMBL" id="BAABAS010000005">
    <property type="protein sequence ID" value="GAA4230912.1"/>
    <property type="molecule type" value="Genomic_DNA"/>
</dbReference>
<comment type="caution">
    <text evidence="2">The sequence shown here is derived from an EMBL/GenBank/DDBJ whole genome shotgun (WGS) entry which is preliminary data.</text>
</comment>
<protein>
    <recommendedName>
        <fullName evidence="4">Secreted protein</fullName>
    </recommendedName>
</protein>
<evidence type="ECO:0000256" key="1">
    <source>
        <dbReference type="SAM" id="SignalP"/>
    </source>
</evidence>
<keyword evidence="3" id="KW-1185">Reference proteome</keyword>
<proteinExistence type="predicted"/>
<reference evidence="3" key="1">
    <citation type="journal article" date="2019" name="Int. J. Syst. Evol. Microbiol.">
        <title>The Global Catalogue of Microorganisms (GCM) 10K type strain sequencing project: providing services to taxonomists for standard genome sequencing and annotation.</title>
        <authorList>
            <consortium name="The Broad Institute Genomics Platform"/>
            <consortium name="The Broad Institute Genome Sequencing Center for Infectious Disease"/>
            <person name="Wu L."/>
            <person name="Ma J."/>
        </authorList>
    </citation>
    <scope>NUCLEOTIDE SEQUENCE [LARGE SCALE GENOMIC DNA]</scope>
    <source>
        <strain evidence="3">JCM 17440</strain>
    </source>
</reference>